<evidence type="ECO:0000256" key="8">
    <source>
        <dbReference type="ARBA" id="ARBA00022737"/>
    </source>
</evidence>
<evidence type="ECO:0000256" key="14">
    <source>
        <dbReference type="ARBA" id="ARBA00023157"/>
    </source>
</evidence>
<evidence type="ECO:0000256" key="2">
    <source>
        <dbReference type="ARBA" id="ARBA00004167"/>
    </source>
</evidence>
<evidence type="ECO:0000256" key="4">
    <source>
        <dbReference type="ARBA" id="ARBA00022448"/>
    </source>
</evidence>
<name>A0A0D5C2K5_9ARCH</name>
<evidence type="ECO:0000259" key="17">
    <source>
        <dbReference type="Pfam" id="PF07732"/>
    </source>
</evidence>
<evidence type="ECO:0000259" key="16">
    <source>
        <dbReference type="Pfam" id="PF07731"/>
    </source>
</evidence>
<dbReference type="Pfam" id="PF07731">
    <property type="entry name" value="Cu-oxidase_2"/>
    <property type="match status" value="1"/>
</dbReference>
<dbReference type="FunFam" id="2.60.40.420:FF:000002">
    <property type="entry name" value="Hephaestin like 1"/>
    <property type="match status" value="1"/>
</dbReference>
<dbReference type="InterPro" id="IPR045087">
    <property type="entry name" value="Cu-oxidase_fam"/>
</dbReference>
<keyword evidence="13" id="KW-0472">Membrane</keyword>
<keyword evidence="5" id="KW-0812">Transmembrane</keyword>
<evidence type="ECO:0000256" key="13">
    <source>
        <dbReference type="ARBA" id="ARBA00023136"/>
    </source>
</evidence>
<evidence type="ECO:0000313" key="18">
    <source>
        <dbReference type="EMBL" id="AJW70941.1"/>
    </source>
</evidence>
<evidence type="ECO:0000256" key="7">
    <source>
        <dbReference type="ARBA" id="ARBA00022729"/>
    </source>
</evidence>
<dbReference type="CDD" id="cd04200">
    <property type="entry name" value="CuRO_2_ceruloplasmin_like"/>
    <property type="match status" value="1"/>
</dbReference>
<comment type="similarity">
    <text evidence="3">Belongs to the multicopper oxidase family.</text>
</comment>
<evidence type="ECO:0000256" key="15">
    <source>
        <dbReference type="ARBA" id="ARBA00023180"/>
    </source>
</evidence>
<keyword evidence="15" id="KW-0325">Glycoprotein</keyword>
<evidence type="ECO:0000256" key="6">
    <source>
        <dbReference type="ARBA" id="ARBA00022723"/>
    </source>
</evidence>
<dbReference type="GO" id="GO:0005507">
    <property type="term" value="F:copper ion binding"/>
    <property type="evidence" value="ECO:0007669"/>
    <property type="project" value="InterPro"/>
</dbReference>
<reference evidence="19" key="1">
    <citation type="submission" date="2015-03" db="EMBL/GenBank/DDBJ databases">
        <title>Characterization of two novel Thaumarchaeota isolated from the Northern Adriatic Sea.</title>
        <authorList>
            <person name="Bayer B."/>
            <person name="Vojvoda J."/>
            <person name="Offre P."/>
            <person name="Srivastava A."/>
            <person name="Elisabeth N."/>
            <person name="Garcia J.A.L."/>
            <person name="Schleper C."/>
            <person name="Herndl G.J."/>
        </authorList>
    </citation>
    <scope>NUCLEOTIDE SEQUENCE [LARGE SCALE GENOMIC DNA]</scope>
    <source>
        <strain evidence="19">NF5</strain>
    </source>
</reference>
<evidence type="ECO:0000256" key="1">
    <source>
        <dbReference type="ARBA" id="ARBA00001935"/>
    </source>
</evidence>
<keyword evidence="19" id="KW-1185">Reference proteome</keyword>
<dbReference type="GO" id="GO:0006811">
    <property type="term" value="P:monoatomic ion transport"/>
    <property type="evidence" value="ECO:0007669"/>
    <property type="project" value="UniProtKB-KW"/>
</dbReference>
<dbReference type="EC" id="1.-.-.-" evidence="18"/>
<dbReference type="STRING" id="1580092.NADRNF5_1254"/>
<dbReference type="GO" id="GO:0016020">
    <property type="term" value="C:membrane"/>
    <property type="evidence" value="ECO:0007669"/>
    <property type="project" value="UniProtKB-SubCell"/>
</dbReference>
<dbReference type="PANTHER" id="PTHR11709:SF394">
    <property type="entry name" value="FI03373P-RELATED"/>
    <property type="match status" value="1"/>
</dbReference>
<keyword evidence="11" id="KW-0186">Copper</keyword>
<keyword evidence="7" id="KW-0732">Signal</keyword>
<dbReference type="InterPro" id="IPR011706">
    <property type="entry name" value="Cu-oxidase_C"/>
</dbReference>
<keyword evidence="14" id="KW-1015">Disulfide bond</keyword>
<protein>
    <submittedName>
        <fullName evidence="18">Putative Multicopper oxidase</fullName>
        <ecNumber evidence="18">1.-.-.-</ecNumber>
    </submittedName>
</protein>
<gene>
    <name evidence="18" type="ORF">NADRNF5_1254</name>
</gene>
<dbReference type="AlphaFoldDB" id="A0A0D5C2K5"/>
<dbReference type="InterPro" id="IPR002355">
    <property type="entry name" value="Cu_oxidase_Cu_BS"/>
</dbReference>
<feature type="domain" description="Plastocyanin-like" evidence="16">
    <location>
        <begin position="336"/>
        <end position="427"/>
    </location>
</feature>
<evidence type="ECO:0000256" key="12">
    <source>
        <dbReference type="ARBA" id="ARBA00023065"/>
    </source>
</evidence>
<evidence type="ECO:0000256" key="11">
    <source>
        <dbReference type="ARBA" id="ARBA00023008"/>
    </source>
</evidence>
<keyword evidence="10 18" id="KW-0560">Oxidoreductase</keyword>
<keyword evidence="9" id="KW-1133">Transmembrane helix</keyword>
<dbReference type="InterPro" id="IPR011707">
    <property type="entry name" value="Cu-oxidase-like_N"/>
</dbReference>
<comment type="cofactor">
    <cofactor evidence="1">
        <name>Cu cation</name>
        <dbReference type="ChEBI" id="CHEBI:23378"/>
    </cofactor>
</comment>
<evidence type="ECO:0000256" key="3">
    <source>
        <dbReference type="ARBA" id="ARBA00010609"/>
    </source>
</evidence>
<sequence length="428" mass="47540">MYPMTKSRTSLMLIALSITLLGSISIGLIQESEAAKGQGVPLPQIGSNKVCGDRLCSESASNPVSQKERTVETTSEDVECKSNEGKTRTYYIAADEVEWNYAPLGINQMKGQEFNEDENVFVENSSDRIGSTYIKALYREYTDNTFSKLKPRASEWQHLGTLGPIIHAEVCDTIKVVFKNNSEKLDYSVHPHGVFYDKDSEGAEYNDETSASNKSDGIVAPGQTHIYKWTVPERAGPGPNDPSSIIWMYHSHVDSPMDTNSGLVGPMVVTSKGMADSNGRPIGVDREMVSLFTVSDENSSNYLCDNLEKFTEETCDNEELVGDDDFAESNLMHGINGYVYGNLPGQTVHKGEHVRWYLIGMGTEVDLHTPHWHGNTVLWNGMRVDVMELMPASLKTVDFIPDNVGTWMFHCHVNDHISAGMMSLFKVI</sequence>
<dbReference type="EMBL" id="CP011070">
    <property type="protein sequence ID" value="AJW70941.1"/>
    <property type="molecule type" value="Genomic_DNA"/>
</dbReference>
<dbReference type="PANTHER" id="PTHR11709">
    <property type="entry name" value="MULTI-COPPER OXIDASE"/>
    <property type="match status" value="1"/>
</dbReference>
<evidence type="ECO:0000313" key="19">
    <source>
        <dbReference type="Proteomes" id="UP000032408"/>
    </source>
</evidence>
<dbReference type="InterPro" id="IPR033138">
    <property type="entry name" value="Cu_oxidase_CS"/>
</dbReference>
<dbReference type="PROSITE" id="PS00079">
    <property type="entry name" value="MULTICOPPER_OXIDASE1"/>
    <property type="match status" value="1"/>
</dbReference>
<proteinExistence type="inferred from homology"/>
<dbReference type="InterPro" id="IPR008972">
    <property type="entry name" value="Cupredoxin"/>
</dbReference>
<dbReference type="Gene3D" id="2.60.40.420">
    <property type="entry name" value="Cupredoxins - blue copper proteins"/>
    <property type="match status" value="1"/>
</dbReference>
<reference evidence="18 19" key="2">
    <citation type="journal article" date="2016" name="ISME J.">
        <title>Physiological and genomic characterization of two novel marine thaumarchaeal strains indicates niche differentiation.</title>
        <authorList>
            <person name="Bayer B."/>
            <person name="Vojvoda J."/>
            <person name="Offre P."/>
            <person name="Alves R.J."/>
            <person name="Elisabeth N.H."/>
            <person name="Garcia J.A."/>
            <person name="Volland J.M."/>
            <person name="Srivastava A."/>
            <person name="Schleper C."/>
            <person name="Herndl G.J."/>
        </authorList>
    </citation>
    <scope>NUCLEOTIDE SEQUENCE [LARGE SCALE GENOMIC DNA]</scope>
    <source>
        <strain evidence="18 19">NF5</strain>
    </source>
</reference>
<evidence type="ECO:0000256" key="9">
    <source>
        <dbReference type="ARBA" id="ARBA00022989"/>
    </source>
</evidence>
<keyword evidence="6" id="KW-0479">Metal-binding</keyword>
<evidence type="ECO:0000256" key="5">
    <source>
        <dbReference type="ARBA" id="ARBA00022692"/>
    </source>
</evidence>
<keyword evidence="12" id="KW-0406">Ion transport</keyword>
<dbReference type="Pfam" id="PF07732">
    <property type="entry name" value="Cu-oxidase_3"/>
    <property type="match status" value="1"/>
</dbReference>
<dbReference type="HOGENOM" id="CLU_037641_0_1_2"/>
<keyword evidence="8" id="KW-0677">Repeat</keyword>
<dbReference type="SUPFAM" id="SSF49503">
    <property type="entry name" value="Cupredoxins"/>
    <property type="match status" value="2"/>
</dbReference>
<dbReference type="PROSITE" id="PS00080">
    <property type="entry name" value="MULTICOPPER_OXIDASE2"/>
    <property type="match status" value="1"/>
</dbReference>
<dbReference type="KEGG" id="nin:NADRNF5_1254"/>
<dbReference type="Proteomes" id="UP000032408">
    <property type="component" value="Chromosome"/>
</dbReference>
<keyword evidence="4" id="KW-0813">Transport</keyword>
<accession>A0A0D5C2K5</accession>
<evidence type="ECO:0000256" key="10">
    <source>
        <dbReference type="ARBA" id="ARBA00023002"/>
    </source>
</evidence>
<organism evidence="18 19">
    <name type="scientific">Nitrosopumilus adriaticus</name>
    <dbReference type="NCBI Taxonomy" id="1580092"/>
    <lineage>
        <taxon>Archaea</taxon>
        <taxon>Nitrososphaerota</taxon>
        <taxon>Nitrososphaeria</taxon>
        <taxon>Nitrosopumilales</taxon>
        <taxon>Nitrosopumilaceae</taxon>
        <taxon>Nitrosopumilus</taxon>
    </lineage>
</organism>
<dbReference type="GO" id="GO:0016491">
    <property type="term" value="F:oxidoreductase activity"/>
    <property type="evidence" value="ECO:0007669"/>
    <property type="project" value="UniProtKB-KW"/>
</dbReference>
<feature type="domain" description="Plastocyanin-like" evidence="17">
    <location>
        <begin position="162"/>
        <end position="272"/>
    </location>
</feature>
<comment type="subcellular location">
    <subcellularLocation>
        <location evidence="2">Membrane</location>
        <topology evidence="2">Single-pass membrane protein</topology>
    </subcellularLocation>
</comment>